<dbReference type="Proteomes" id="UP000085678">
    <property type="component" value="Unplaced"/>
</dbReference>
<keyword evidence="1" id="KW-0560">Oxidoreductase</keyword>
<accession>A0A2R2MMT2</accession>
<dbReference type="PANTHER" id="PTHR43157">
    <property type="entry name" value="PHOSPHATIDYLINOSITOL-GLYCAN BIOSYNTHESIS CLASS F PROTEIN-RELATED"/>
    <property type="match status" value="1"/>
</dbReference>
<dbReference type="Gene3D" id="3.40.50.720">
    <property type="entry name" value="NAD(P)-binding Rossmann-like Domain"/>
    <property type="match status" value="1"/>
</dbReference>
<dbReference type="SUPFAM" id="SSF51735">
    <property type="entry name" value="NAD(P)-binding Rossmann-fold domains"/>
    <property type="match status" value="1"/>
</dbReference>
<keyword evidence="2" id="KW-1185">Reference proteome</keyword>
<gene>
    <name evidence="3" type="primary">LOC112041255</name>
</gene>
<dbReference type="AlphaFoldDB" id="A0A2R2MMT2"/>
<proteinExistence type="predicted"/>
<dbReference type="PANTHER" id="PTHR43157:SF31">
    <property type="entry name" value="PHOSPHATIDYLINOSITOL-GLYCAN BIOSYNTHESIS CLASS F PROTEIN"/>
    <property type="match status" value="1"/>
</dbReference>
<protein>
    <submittedName>
        <fullName evidence="3">Retinol dehydrogenase 14-like</fullName>
    </submittedName>
</protein>
<dbReference type="GO" id="GO:0016491">
    <property type="term" value="F:oxidoreductase activity"/>
    <property type="evidence" value="ECO:0007669"/>
    <property type="project" value="UniProtKB-KW"/>
</dbReference>
<dbReference type="RefSeq" id="XP_023931510.1">
    <property type="nucleotide sequence ID" value="XM_024075742.1"/>
</dbReference>
<dbReference type="InterPro" id="IPR036291">
    <property type="entry name" value="NAD(P)-bd_dom_sf"/>
</dbReference>
<dbReference type="OrthoDB" id="191139at2759"/>
<evidence type="ECO:0000313" key="3">
    <source>
        <dbReference type="RefSeq" id="XP_023931510.1"/>
    </source>
</evidence>
<dbReference type="GeneID" id="112041255"/>
<dbReference type="KEGG" id="lak:112041255"/>
<sequence length="151" mass="17165">MQPIDLDDLNSEKRYLGQQAYKDSKLANVMFTLELARRLQGTGVTVNCLCPGFIPNTEFLRNNGTFIRGFCRYIIGGLMRPFLKITRTVEEGGQAIVQLAVDEKLAGQTGKFFRDFVEDKVSVEATKEQDQQRLWQISEKMVGLESYQGMD</sequence>
<evidence type="ECO:0000256" key="1">
    <source>
        <dbReference type="ARBA" id="ARBA00023002"/>
    </source>
</evidence>
<name>A0A2R2MMT2_LINAN</name>
<dbReference type="InParanoid" id="A0A2R2MMT2"/>
<dbReference type="InterPro" id="IPR002347">
    <property type="entry name" value="SDR_fam"/>
</dbReference>
<evidence type="ECO:0000313" key="2">
    <source>
        <dbReference type="Proteomes" id="UP000085678"/>
    </source>
</evidence>
<organism evidence="2 3">
    <name type="scientific">Lingula anatina</name>
    <name type="common">Brachiopod</name>
    <name type="synonym">Lingula unguis</name>
    <dbReference type="NCBI Taxonomy" id="7574"/>
    <lineage>
        <taxon>Eukaryota</taxon>
        <taxon>Metazoa</taxon>
        <taxon>Spiralia</taxon>
        <taxon>Lophotrochozoa</taxon>
        <taxon>Brachiopoda</taxon>
        <taxon>Linguliformea</taxon>
        <taxon>Lingulata</taxon>
        <taxon>Lingulida</taxon>
        <taxon>Linguloidea</taxon>
        <taxon>Lingulidae</taxon>
        <taxon>Lingula</taxon>
    </lineage>
</organism>
<dbReference type="Pfam" id="PF00106">
    <property type="entry name" value="adh_short"/>
    <property type="match status" value="1"/>
</dbReference>
<dbReference type="STRING" id="7574.A0A2R2MMT2"/>
<reference evidence="3" key="1">
    <citation type="submission" date="2025-08" db="UniProtKB">
        <authorList>
            <consortium name="RefSeq"/>
        </authorList>
    </citation>
    <scope>IDENTIFICATION</scope>
    <source>
        <tissue evidence="3">Gonads</tissue>
    </source>
</reference>